<evidence type="ECO:0000313" key="2">
    <source>
        <dbReference type="EMBL" id="TXK62280.1"/>
    </source>
</evidence>
<dbReference type="Gene3D" id="3.10.129.10">
    <property type="entry name" value="Hotdog Thioesterase"/>
    <property type="match status" value="1"/>
</dbReference>
<keyword evidence="3" id="KW-1185">Reference proteome</keyword>
<organism evidence="2 3">
    <name type="scientific">Alkalisalibacterium limincola</name>
    <dbReference type="NCBI Taxonomy" id="2699169"/>
    <lineage>
        <taxon>Bacteria</taxon>
        <taxon>Pseudomonadati</taxon>
        <taxon>Pseudomonadota</taxon>
        <taxon>Gammaproteobacteria</taxon>
        <taxon>Lysobacterales</taxon>
        <taxon>Lysobacteraceae</taxon>
        <taxon>Alkalisalibacterium</taxon>
    </lineage>
</organism>
<dbReference type="InterPro" id="IPR029069">
    <property type="entry name" value="HotDog_dom_sf"/>
</dbReference>
<dbReference type="EMBL" id="VRTS01000005">
    <property type="protein sequence ID" value="TXK62280.1"/>
    <property type="molecule type" value="Genomic_DNA"/>
</dbReference>
<reference evidence="2 3" key="1">
    <citation type="submission" date="2019-08" db="EMBL/GenBank/DDBJ databases">
        <authorList>
            <person name="Karlyshev A.V."/>
        </authorList>
    </citation>
    <scope>NUCLEOTIDE SEQUENCE [LARGE SCALE GENOMIC DNA]</scope>
    <source>
        <strain evidence="2 3">Alg18-2.2</strain>
    </source>
</reference>
<proteinExistence type="predicted"/>
<comment type="caution">
    <text evidence="2">The sequence shown here is derived from an EMBL/GenBank/DDBJ whole genome shotgun (WGS) entry which is preliminary data.</text>
</comment>
<dbReference type="Pfam" id="PF22818">
    <property type="entry name" value="ApeI-like"/>
    <property type="match status" value="1"/>
</dbReference>
<dbReference type="SUPFAM" id="SSF54637">
    <property type="entry name" value="Thioesterase/thiol ester dehydrase-isomerase"/>
    <property type="match status" value="1"/>
</dbReference>
<dbReference type="InterPro" id="IPR054545">
    <property type="entry name" value="ApeI-like"/>
</dbReference>
<dbReference type="AlphaFoldDB" id="A0A5C8KRZ0"/>
<dbReference type="GO" id="GO:0016829">
    <property type="term" value="F:lyase activity"/>
    <property type="evidence" value="ECO:0007669"/>
    <property type="project" value="UniProtKB-KW"/>
</dbReference>
<sequence length="112" mass="11893">MASSHATGGDVDSADQRHDSFMIEHDHPSLEGHFPGNPVVPGVLVLDRVLAIAEAWNGQPVGALGLPQVKFVQPLLPGQRAEVALQRQGARMRFEVSHAGALLARGEFGPLS</sequence>
<gene>
    <name evidence="2" type="ORF">FU658_08550</name>
</gene>
<evidence type="ECO:0000259" key="1">
    <source>
        <dbReference type="Pfam" id="PF22818"/>
    </source>
</evidence>
<feature type="domain" description="ApeI dehydratase-like" evidence="1">
    <location>
        <begin position="20"/>
        <end position="104"/>
    </location>
</feature>
<accession>A0A5C8KRZ0</accession>
<dbReference type="OrthoDB" id="9812842at2"/>
<protein>
    <recommendedName>
        <fullName evidence="1">ApeI dehydratase-like domain-containing protein</fullName>
    </recommendedName>
</protein>
<evidence type="ECO:0000313" key="3">
    <source>
        <dbReference type="Proteomes" id="UP000321248"/>
    </source>
</evidence>
<name>A0A5C8KRZ0_9GAMM</name>
<dbReference type="Proteomes" id="UP000321248">
    <property type="component" value="Unassembled WGS sequence"/>
</dbReference>
<dbReference type="RefSeq" id="WP_147891699.1">
    <property type="nucleotide sequence ID" value="NZ_VRTS01000005.1"/>
</dbReference>